<evidence type="ECO:0000259" key="2">
    <source>
        <dbReference type="Pfam" id="PF18962"/>
    </source>
</evidence>
<dbReference type="Pfam" id="PF18962">
    <property type="entry name" value="Por_Secre_tail"/>
    <property type="match status" value="1"/>
</dbReference>
<feature type="domain" description="Secretion system C-terminal sorting" evidence="2">
    <location>
        <begin position="1848"/>
        <end position="1922"/>
    </location>
</feature>
<feature type="signal peptide" evidence="1">
    <location>
        <begin position="1"/>
        <end position="31"/>
    </location>
</feature>
<feature type="chain" id="PRO_5041960472" evidence="1">
    <location>
        <begin position="32"/>
        <end position="1923"/>
    </location>
</feature>
<evidence type="ECO:0000313" key="3">
    <source>
        <dbReference type="EMBL" id="MDJ1506644.1"/>
    </source>
</evidence>
<keyword evidence="4" id="KW-1185">Reference proteome</keyword>
<name>A0AAE3RDS9_9BACT</name>
<dbReference type="EMBL" id="JASJOU010000025">
    <property type="protein sequence ID" value="MDJ1506644.1"/>
    <property type="molecule type" value="Genomic_DNA"/>
</dbReference>
<sequence>MFDLFTNSGRRFILFVLFLIADAFAMLTASAQTTYSWNAATLNSDWNEPANWTPARNSPASSDIIQFNATPVSPIINVSADSIGRIIVRSGVKVSLTASTNANGKTLVVTAGSGNSIDLNPNSSLTFLGTSRLNLSLAADLSIGNGAILVFNAQATQTVTVTGNLLASNGTIDISSGDLDHILNLAGTSNTVGIFTTSATSNSTVIYSGNTNQMVFASSNYINVSTLGSNTKTLQGDTQINGDLSIGKNTTVDVTTYNLNIVGNTVIAGNFKDIHNQGVNTFTGTVNITNTGSFSITGSSSLIFKGGITNNGTFSTTGSQLTFSEKDQTLSGSKSLLIGGNVLIVGSIRVTNQITEATSGVSISGMLNGNDAGSVFENKTLLVYRNSIIPMSTGSLLAGSCLNTVQYQGSNQSIKATTYCNLFLTGATKSLTGTTSITNELTVFNNTALQIGGNDLTVFGRTSIPSYGKLLDNSSVGITNLTNLEISSGSSIDNGGGSEAGVINISGKFITSSQAITLGSVTLTVGGETIIQNGGLQFTNVLGAKVFNNITLSSPWLDKIGWNNNVNESITITGNLTINAGVSFAAGTGVYTFTGTNKIITSNIILSIPFATFSGSYTASNGSAVGADILIANPVIAPGGKFVNATTSYPLTVAKSYTARAFNNESRAFFNKFDRLSASGDEGNTVSATNTTNFTFTHSGSGEVYALRSRDLSPVPTTAIVRFSLQGTTSSANGRAQLLLGSNMEDNTSSVNAIAGLVFNLKNNNTLSISSLNGNYTSGDYTNPDKEFWWVVNRSGADQTYTGPNGNSYPINSNTSDLWYNGAIVTTGIAITAGSNPIGEVKFALTTGIASIKLNDLRINPIAKLSISPICWYGGQPVAIPVTLSTIGPGGGFNAGTVFKVQRSNANGVFNQDLTQDIYGTLTPADPTSSTVFTISTTFPDKYSDVGIKDLGNNYRYRVISTDLLLVSANNDYPMYYIANPGPESIDPNFPTLSVVRAYESGKYVTAYWGYTYGSTDTKIIKIPSASGNSYTPRLSDFPGTGEYYLVAVSTSGCMSNAKKIVVNCSGTGNLIKNGDFSKVGKYGVGKGINDINGNGIIEFDQGDFESEFNQHDPNAHSYGWPIGDYTVSTNPNWYYVGFCDMNNGNRAPTKDSNGKTIDGGNMLIADAPTSGSAIAWRQTITNLKPYTNYVFTFWAASLDRYSQNTLQFAVYVDCYRMGDDIVDNYASSCNWSKYSVQLNTGNQTQLTLGIGNISASGLGNDVAFDNIELYECSSKTSTGNNFAVVNKFVWKGYTSDWFNSDNWGVCAPNLPTCGDDVVIPATLPGGRVYPVISKNYQTRSPSSINSYGGTNINNSFTGSLPNTAAQVRNITIETGATLTVNDSYMLRICGNMNNNGSVITNTTGTIVFFGNDIQNISGSGVFNNLAIDQGKSTDQAKWATTVVSQTSAITVNGLLDIKKSSDKLDINGNTLYLNGTLSTSSGTIKGSNTSSIVVGGSGDTGGRLLFSPGAQQLKSLVIDRAGGQIILGTPLQLVGGINALTLTNGIITTDNSNLLTLDQTSTVSGASEHVSGGSNASHINGPMAKITAGTTAFTFPVGSSGALGEIGIQPSSSNYNTFKAQYFRQNPYELGRVVQLPLGYISALEYWRMERVSGTSKGKISLHWSSYSAVSPLAAGWKDLRVTRYSALPDTTQEGISPAAGIWQSRGNSAIGAGATKENGYITSAEIGSFSPYTFGTVSGYNPLPVQMLTFTGSIEKQTVHLNWSTTNEKNSAYFNVMRSSDGIHFSVIGKVPAQGESSSAYSYAFVDQNPMAINYYRLDQVDTDYQTTLSKVISIQLTLSEIKVDIFPNPSDGKQLYLYTNYQGKVQISITNLLGVKLGEQTVMANGNTLDISPSIILPAGLYVITVQTGTKVSLHKIVIE</sequence>
<comment type="caution">
    <text evidence="3">The sequence shown here is derived from an EMBL/GenBank/DDBJ whole genome shotgun (WGS) entry which is preliminary data.</text>
</comment>
<gene>
    <name evidence="3" type="ORF">QNI22_38745</name>
</gene>
<keyword evidence="1" id="KW-0732">Signal</keyword>
<dbReference type="Proteomes" id="UP001232063">
    <property type="component" value="Unassembled WGS sequence"/>
</dbReference>
<evidence type="ECO:0000313" key="4">
    <source>
        <dbReference type="Proteomes" id="UP001232063"/>
    </source>
</evidence>
<dbReference type="NCBIfam" id="TIGR04183">
    <property type="entry name" value="Por_Secre_tail"/>
    <property type="match status" value="1"/>
</dbReference>
<dbReference type="RefSeq" id="WP_314519727.1">
    <property type="nucleotide sequence ID" value="NZ_JASJOU010000025.1"/>
</dbReference>
<dbReference type="InterPro" id="IPR026444">
    <property type="entry name" value="Secre_tail"/>
</dbReference>
<proteinExistence type="predicted"/>
<reference evidence="3" key="1">
    <citation type="submission" date="2023-05" db="EMBL/GenBank/DDBJ databases">
        <authorList>
            <person name="Zhang X."/>
        </authorList>
    </citation>
    <scope>NUCLEOTIDE SEQUENCE</scope>
    <source>
        <strain evidence="3">BD1B2-1</strain>
    </source>
</reference>
<organism evidence="3 4">
    <name type="scientific">Xanthocytophaga agilis</name>
    <dbReference type="NCBI Taxonomy" id="3048010"/>
    <lineage>
        <taxon>Bacteria</taxon>
        <taxon>Pseudomonadati</taxon>
        <taxon>Bacteroidota</taxon>
        <taxon>Cytophagia</taxon>
        <taxon>Cytophagales</taxon>
        <taxon>Rhodocytophagaceae</taxon>
        <taxon>Xanthocytophaga</taxon>
    </lineage>
</organism>
<accession>A0AAE3RDS9</accession>
<protein>
    <submittedName>
        <fullName evidence="3">T9SS type A sorting domain-containing protein</fullName>
    </submittedName>
</protein>
<evidence type="ECO:0000256" key="1">
    <source>
        <dbReference type="SAM" id="SignalP"/>
    </source>
</evidence>